<dbReference type="InterPro" id="IPR000792">
    <property type="entry name" value="Tscrpt_reg_LuxR_C"/>
</dbReference>
<evidence type="ECO:0000259" key="6">
    <source>
        <dbReference type="PROSITE" id="PS50043"/>
    </source>
</evidence>
<dbReference type="PANTHER" id="PTHR44688:SF16">
    <property type="entry name" value="DNA-BINDING TRANSCRIPTIONAL ACTIVATOR DEVR_DOSR"/>
    <property type="match status" value="1"/>
</dbReference>
<dbReference type="Proteomes" id="UP000006512">
    <property type="component" value="Unassembled WGS sequence"/>
</dbReference>
<dbReference type="AlphaFoldDB" id="F4QLS5"/>
<dbReference type="GO" id="GO:0003677">
    <property type="term" value="F:DNA binding"/>
    <property type="evidence" value="ECO:0007669"/>
    <property type="project" value="UniProtKB-KW"/>
</dbReference>
<evidence type="ECO:0000256" key="2">
    <source>
        <dbReference type="ARBA" id="ARBA00023125"/>
    </source>
</evidence>
<dbReference type="PRINTS" id="PR00038">
    <property type="entry name" value="HTHLUXR"/>
</dbReference>
<keyword evidence="3" id="KW-0804">Transcription</keyword>
<dbReference type="HOGENOM" id="CLU_1640326_0_0_5"/>
<dbReference type="PROSITE" id="PS50043">
    <property type="entry name" value="HTH_LUXR_2"/>
    <property type="match status" value="1"/>
</dbReference>
<protein>
    <submittedName>
        <fullName evidence="7">Bacterial regulatory protein, luxR family protein</fullName>
    </submittedName>
</protein>
<keyword evidence="2" id="KW-0238">DNA-binding</keyword>
<dbReference type="EMBL" id="GL883077">
    <property type="protein sequence ID" value="EGF92344.1"/>
    <property type="molecule type" value="Genomic_DNA"/>
</dbReference>
<gene>
    <name evidence="7" type="ORF">ABI_07800</name>
</gene>
<keyword evidence="1" id="KW-0805">Transcription regulation</keyword>
<dbReference type="SUPFAM" id="SSF46894">
    <property type="entry name" value="C-terminal effector domain of the bipartite response regulators"/>
    <property type="match status" value="1"/>
</dbReference>
<dbReference type="OrthoDB" id="9808843at2"/>
<evidence type="ECO:0000256" key="4">
    <source>
        <dbReference type="SAM" id="MobiDB-lite"/>
    </source>
</evidence>
<dbReference type="RefSeq" id="WP_006271519.1">
    <property type="nucleotide sequence ID" value="NZ_GL883077.1"/>
</dbReference>
<feature type="domain" description="HTH luxR-type" evidence="6">
    <location>
        <begin position="1"/>
        <end position="64"/>
    </location>
</feature>
<dbReference type="Gene3D" id="1.10.10.10">
    <property type="entry name" value="Winged helix-like DNA-binding domain superfamily/Winged helix DNA-binding domain"/>
    <property type="match status" value="1"/>
</dbReference>
<keyword evidence="5" id="KW-0812">Transmembrane</keyword>
<dbReference type="SMART" id="SM00421">
    <property type="entry name" value="HTH_LUXR"/>
    <property type="match status" value="1"/>
</dbReference>
<dbReference type="CDD" id="cd06170">
    <property type="entry name" value="LuxR_C_like"/>
    <property type="match status" value="1"/>
</dbReference>
<evidence type="ECO:0000313" key="8">
    <source>
        <dbReference type="Proteomes" id="UP000006512"/>
    </source>
</evidence>
<evidence type="ECO:0000313" key="7">
    <source>
        <dbReference type="EMBL" id="EGF92344.1"/>
    </source>
</evidence>
<sequence length="161" mass="17414">MGIETLSERQKQVLRLVAQNHQAKEIARLLGISESTVKTHMEEGRRRLGIATSREAARYLAAQESASAPVAPLPPQGGYPSGSMDQPATDAAVSSEAEPLPVRPPDTLPQTFAERLRRLSHLQWLGLMLLTAILIPLIAGVLLASVTVLLQGIQNMRALPQ</sequence>
<dbReference type="GO" id="GO:0006355">
    <property type="term" value="P:regulation of DNA-templated transcription"/>
    <property type="evidence" value="ECO:0007669"/>
    <property type="project" value="InterPro"/>
</dbReference>
<keyword evidence="8" id="KW-1185">Reference proteome</keyword>
<feature type="region of interest" description="Disordered" evidence="4">
    <location>
        <begin position="63"/>
        <end position="106"/>
    </location>
</feature>
<evidence type="ECO:0000256" key="1">
    <source>
        <dbReference type="ARBA" id="ARBA00023015"/>
    </source>
</evidence>
<proteinExistence type="predicted"/>
<accession>F4QLS5</accession>
<dbReference type="Pfam" id="PF00196">
    <property type="entry name" value="GerE"/>
    <property type="match status" value="1"/>
</dbReference>
<name>F4QLS5_9CAUL</name>
<evidence type="ECO:0000256" key="3">
    <source>
        <dbReference type="ARBA" id="ARBA00023163"/>
    </source>
</evidence>
<keyword evidence="5" id="KW-0472">Membrane</keyword>
<dbReference type="eggNOG" id="COG2197">
    <property type="taxonomic scope" value="Bacteria"/>
</dbReference>
<dbReference type="InterPro" id="IPR016032">
    <property type="entry name" value="Sig_transdc_resp-reg_C-effctor"/>
</dbReference>
<reference evidence="8" key="1">
    <citation type="submission" date="2011-03" db="EMBL/GenBank/DDBJ databases">
        <title>Draft genome sequence of Brevundimonas diminuta.</title>
        <authorList>
            <person name="Brown P.J.B."/>
            <person name="Buechlein A."/>
            <person name="Hemmerich C."/>
            <person name="Brun Y.V."/>
        </authorList>
    </citation>
    <scope>NUCLEOTIDE SEQUENCE [LARGE SCALE GENOMIC DNA]</scope>
    <source>
        <strain evidence="8">C19</strain>
    </source>
</reference>
<dbReference type="STRING" id="715226.ABI_07800"/>
<evidence type="ECO:0000256" key="5">
    <source>
        <dbReference type="SAM" id="Phobius"/>
    </source>
</evidence>
<dbReference type="PANTHER" id="PTHR44688">
    <property type="entry name" value="DNA-BINDING TRANSCRIPTIONAL ACTIVATOR DEVR_DOSR"/>
    <property type="match status" value="1"/>
</dbReference>
<feature type="transmembrane region" description="Helical" evidence="5">
    <location>
        <begin position="124"/>
        <end position="150"/>
    </location>
</feature>
<organism evidence="7 8">
    <name type="scientific">Asticcacaulis biprosthecium C19</name>
    <dbReference type="NCBI Taxonomy" id="715226"/>
    <lineage>
        <taxon>Bacteria</taxon>
        <taxon>Pseudomonadati</taxon>
        <taxon>Pseudomonadota</taxon>
        <taxon>Alphaproteobacteria</taxon>
        <taxon>Caulobacterales</taxon>
        <taxon>Caulobacteraceae</taxon>
        <taxon>Asticcacaulis</taxon>
    </lineage>
</organism>
<dbReference type="InterPro" id="IPR036388">
    <property type="entry name" value="WH-like_DNA-bd_sf"/>
</dbReference>
<keyword evidence="5" id="KW-1133">Transmembrane helix</keyword>